<dbReference type="AlphaFoldDB" id="A0A0D1DZX5"/>
<evidence type="ECO:0000313" key="3">
    <source>
        <dbReference type="Proteomes" id="UP000000561"/>
    </source>
</evidence>
<dbReference type="InParanoid" id="A0A0D1DZX5"/>
<dbReference type="VEuPathDB" id="FungiDB:UMAG_02537"/>
<dbReference type="Proteomes" id="UP000000561">
    <property type="component" value="Chromosome 6"/>
</dbReference>
<dbReference type="GeneID" id="23563259"/>
<evidence type="ECO:0000256" key="1">
    <source>
        <dbReference type="SAM" id="SignalP"/>
    </source>
</evidence>
<dbReference type="RefSeq" id="XP_011388948.1">
    <property type="nucleotide sequence ID" value="XM_011390646.1"/>
</dbReference>
<dbReference type="eggNOG" id="ENOG502RE92">
    <property type="taxonomic scope" value="Eukaryota"/>
</dbReference>
<keyword evidence="3" id="KW-1185">Reference proteome</keyword>
<gene>
    <name evidence="2" type="ORF">UMAG_02537</name>
</gene>
<keyword evidence="1" id="KW-0732">Signal</keyword>
<dbReference type="PHI-base" id="PHI:123389"/>
<name>A0A0D1DZX5_MYCMD</name>
<dbReference type="EMBL" id="CM003145">
    <property type="protein sequence ID" value="KIS69186.1"/>
    <property type="molecule type" value="Genomic_DNA"/>
</dbReference>
<protein>
    <submittedName>
        <fullName evidence="2">Uncharacterized protein</fullName>
    </submittedName>
</protein>
<feature type="signal peptide" evidence="1">
    <location>
        <begin position="1"/>
        <end position="21"/>
    </location>
</feature>
<reference evidence="2 3" key="1">
    <citation type="journal article" date="2006" name="Nature">
        <title>Insights from the genome of the biotrophic fungal plant pathogen Ustilago maydis.</title>
        <authorList>
            <person name="Kamper J."/>
            <person name="Kahmann R."/>
            <person name="Bolker M."/>
            <person name="Ma L.J."/>
            <person name="Brefort T."/>
            <person name="Saville B.J."/>
            <person name="Banuett F."/>
            <person name="Kronstad J.W."/>
            <person name="Gold S.E."/>
            <person name="Muller O."/>
            <person name="Perlin M.H."/>
            <person name="Wosten H.A."/>
            <person name="de Vries R."/>
            <person name="Ruiz-Herrera J."/>
            <person name="Reynaga-Pena C.G."/>
            <person name="Snetselaar K."/>
            <person name="McCann M."/>
            <person name="Perez-Martin J."/>
            <person name="Feldbrugge M."/>
            <person name="Basse C.W."/>
            <person name="Steinberg G."/>
            <person name="Ibeas J.I."/>
            <person name="Holloman W."/>
            <person name="Guzman P."/>
            <person name="Farman M."/>
            <person name="Stajich J.E."/>
            <person name="Sentandreu R."/>
            <person name="Gonzalez-Prieto J.M."/>
            <person name="Kennell J.C."/>
            <person name="Molina L."/>
            <person name="Schirawski J."/>
            <person name="Mendoza-Mendoza A."/>
            <person name="Greilinger D."/>
            <person name="Munch K."/>
            <person name="Rossel N."/>
            <person name="Scherer M."/>
            <person name="Vranes M."/>
            <person name="Ladendorf O."/>
            <person name="Vincon V."/>
            <person name="Fuchs U."/>
            <person name="Sandrock B."/>
            <person name="Meng S."/>
            <person name="Ho E.C."/>
            <person name="Cahill M.J."/>
            <person name="Boyce K.J."/>
            <person name="Klose J."/>
            <person name="Klosterman S.J."/>
            <person name="Deelstra H.J."/>
            <person name="Ortiz-Castellanos L."/>
            <person name="Li W."/>
            <person name="Sanchez-Alonso P."/>
            <person name="Schreier P.H."/>
            <person name="Hauser-Hahn I."/>
            <person name="Vaupel M."/>
            <person name="Koopmann E."/>
            <person name="Friedrich G."/>
            <person name="Voss H."/>
            <person name="Schluter T."/>
            <person name="Margolis J."/>
            <person name="Platt D."/>
            <person name="Swimmer C."/>
            <person name="Gnirke A."/>
            <person name="Chen F."/>
            <person name="Vysotskaia V."/>
            <person name="Mannhaupt G."/>
            <person name="Guldener U."/>
            <person name="Munsterkotter M."/>
            <person name="Haase D."/>
            <person name="Oesterheld M."/>
            <person name="Mewes H.W."/>
            <person name="Mauceli E.W."/>
            <person name="DeCaprio D."/>
            <person name="Wade C.M."/>
            <person name="Butler J."/>
            <person name="Young S."/>
            <person name="Jaffe D.B."/>
            <person name="Calvo S."/>
            <person name="Nusbaum C."/>
            <person name="Galagan J."/>
            <person name="Birren B.W."/>
        </authorList>
    </citation>
    <scope>NUCLEOTIDE SEQUENCE [LARGE SCALE GENOMIC DNA]</scope>
    <source>
        <strain evidence="3">DSM 14603 / FGSC 9021 / UM521</strain>
    </source>
</reference>
<evidence type="ECO:0000313" key="2">
    <source>
        <dbReference type="EMBL" id="KIS69186.1"/>
    </source>
</evidence>
<feature type="chain" id="PRO_5002229509" evidence="1">
    <location>
        <begin position="22"/>
        <end position="166"/>
    </location>
</feature>
<proteinExistence type="predicted"/>
<dbReference type="KEGG" id="uma:UMAG_02537"/>
<dbReference type="OrthoDB" id="10574069at2759"/>
<sequence length="166" mass="19515">MRMTLTQLTLCVFSLIWLTTGMPVNPMTPIVANSEEVVRFLWDEVQHGRIYKTLPPPYTMYQGDWNTFLYSRGQDVVYNFFGPRKNYNRGDLMHQARREFIGLVKGEDQFSAILFEDGPNPRKRVSERLVQEFAERQQRLRASLAARRQEWGRDLSLGIESKRPRS</sequence>
<organism evidence="2 3">
    <name type="scientific">Mycosarcoma maydis</name>
    <name type="common">Corn smut fungus</name>
    <name type="synonym">Ustilago maydis</name>
    <dbReference type="NCBI Taxonomy" id="5270"/>
    <lineage>
        <taxon>Eukaryota</taxon>
        <taxon>Fungi</taxon>
        <taxon>Dikarya</taxon>
        <taxon>Basidiomycota</taxon>
        <taxon>Ustilaginomycotina</taxon>
        <taxon>Ustilaginomycetes</taxon>
        <taxon>Ustilaginales</taxon>
        <taxon>Ustilaginaceae</taxon>
        <taxon>Mycosarcoma</taxon>
    </lineage>
</organism>
<accession>A0A0D1DZX5</accession>